<evidence type="ECO:0000256" key="7">
    <source>
        <dbReference type="ARBA" id="ARBA00038868"/>
    </source>
</evidence>
<evidence type="ECO:0000256" key="2">
    <source>
        <dbReference type="ARBA" id="ARBA00022670"/>
    </source>
</evidence>
<dbReference type="PROSITE" id="PS00135">
    <property type="entry name" value="TRYPSIN_SER"/>
    <property type="match status" value="1"/>
</dbReference>
<gene>
    <name evidence="9" type="primary">Try3_2</name>
    <name evidence="9" type="ORF">GTO93_0017125</name>
</gene>
<reference evidence="9" key="1">
    <citation type="journal article" date="2021" name="Cell">
        <title>Tracing the genetic footprints of vertebrate landing in non-teleost ray-finned fishes.</title>
        <authorList>
            <person name="Bi X."/>
            <person name="Wang K."/>
            <person name="Yang L."/>
            <person name="Pan H."/>
            <person name="Jiang H."/>
            <person name="Wei Q."/>
            <person name="Fang M."/>
            <person name="Yu H."/>
            <person name="Zhu C."/>
            <person name="Cai Y."/>
            <person name="He Y."/>
            <person name="Gan X."/>
            <person name="Zeng H."/>
            <person name="Yu D."/>
            <person name="Zhu Y."/>
            <person name="Jiang H."/>
            <person name="Qiu Q."/>
            <person name="Yang H."/>
            <person name="Zhang Y.E."/>
            <person name="Wang W."/>
            <person name="Zhu M."/>
            <person name="He S."/>
            <person name="Zhang G."/>
        </authorList>
    </citation>
    <scope>NUCLEOTIDE SEQUENCE</scope>
    <source>
        <strain evidence="9">Pddl_001</strain>
    </source>
</reference>
<dbReference type="EC" id="3.4.21.4" evidence="7"/>
<dbReference type="SMART" id="SM00020">
    <property type="entry name" value="Tryp_SPc"/>
    <property type="match status" value="1"/>
</dbReference>
<dbReference type="PANTHER" id="PTHR24264">
    <property type="entry name" value="TRYPSIN-RELATED"/>
    <property type="match status" value="1"/>
</dbReference>
<dbReference type="PRINTS" id="PR00722">
    <property type="entry name" value="CHYMOTRYPSIN"/>
</dbReference>
<dbReference type="Pfam" id="PF00089">
    <property type="entry name" value="Trypsin"/>
    <property type="match status" value="1"/>
</dbReference>
<feature type="non-terminal residue" evidence="9">
    <location>
        <position position="277"/>
    </location>
</feature>
<dbReference type="Proteomes" id="UP001166093">
    <property type="component" value="Unassembled WGS sequence"/>
</dbReference>
<protein>
    <recommendedName>
        <fullName evidence="7">trypsin</fullName>
        <ecNumber evidence="7">3.4.21.4</ecNumber>
    </recommendedName>
</protein>
<sequence length="277" mass="30078">MLPLFAASFPLGDRISLRRSPGEDLCPLLQPPVPRPSLQSSQSFQWGPMSLVCGPSLEATEGPAHPQAHPWKRAKIKEMGLEGGVCDQMVIVAGDYSLNTYDGTEQYFQPLRMISHPQYDNKTNNADIMLIKLKKPVKLNGYVTIVALPRHEASLSEGRVCRVSGWGYTSTAGGQIPNTLRTVKLPIVSSSRCNSTEAFNGSITYSMICAGYSLGGKDACKGDSGGPLVCEGRVYGIVSWGNGCADPRYPGVYTAVAAFRRWIDRTIFSSNGRCPQQ</sequence>
<keyword evidence="5" id="KW-1015">Disulfide bond</keyword>
<dbReference type="InterPro" id="IPR001254">
    <property type="entry name" value="Trypsin_dom"/>
</dbReference>
<name>A0ABS2YHI5_POLSP</name>
<evidence type="ECO:0000256" key="5">
    <source>
        <dbReference type="ARBA" id="ARBA00023157"/>
    </source>
</evidence>
<comment type="caution">
    <text evidence="9">The sequence shown here is derived from an EMBL/GenBank/DDBJ whole genome shotgun (WGS) entry which is preliminary data.</text>
</comment>
<proteinExistence type="predicted"/>
<dbReference type="PANTHER" id="PTHR24264:SF20">
    <property type="entry name" value="TRYPSIN-LIKE"/>
    <property type="match status" value="1"/>
</dbReference>
<dbReference type="CDD" id="cd00190">
    <property type="entry name" value="Tryp_SPc"/>
    <property type="match status" value="1"/>
</dbReference>
<dbReference type="SUPFAM" id="SSF50494">
    <property type="entry name" value="Trypsin-like serine proteases"/>
    <property type="match status" value="1"/>
</dbReference>
<dbReference type="EMBL" id="JAAWVQ010150743">
    <property type="protein sequence ID" value="MBN3285645.1"/>
    <property type="molecule type" value="Genomic_DNA"/>
</dbReference>
<evidence type="ECO:0000313" key="10">
    <source>
        <dbReference type="Proteomes" id="UP001166093"/>
    </source>
</evidence>
<keyword evidence="10" id="KW-1185">Reference proteome</keyword>
<keyword evidence="4" id="KW-0720">Serine protease</keyword>
<dbReference type="InterPro" id="IPR050127">
    <property type="entry name" value="Serine_Proteases_S1"/>
</dbReference>
<keyword evidence="3" id="KW-0378">Hydrolase</keyword>
<comment type="subcellular location">
    <subcellularLocation>
        <location evidence="1">Secreted</location>
        <location evidence="1">Extracellular space</location>
    </subcellularLocation>
</comment>
<evidence type="ECO:0000256" key="4">
    <source>
        <dbReference type="ARBA" id="ARBA00022825"/>
    </source>
</evidence>
<evidence type="ECO:0000256" key="3">
    <source>
        <dbReference type="ARBA" id="ARBA00022801"/>
    </source>
</evidence>
<dbReference type="InterPro" id="IPR043504">
    <property type="entry name" value="Peptidase_S1_PA_chymotrypsin"/>
</dbReference>
<feature type="non-terminal residue" evidence="9">
    <location>
        <position position="1"/>
    </location>
</feature>
<evidence type="ECO:0000256" key="6">
    <source>
        <dbReference type="ARBA" id="ARBA00036320"/>
    </source>
</evidence>
<evidence type="ECO:0000313" key="9">
    <source>
        <dbReference type="EMBL" id="MBN3285645.1"/>
    </source>
</evidence>
<evidence type="ECO:0000259" key="8">
    <source>
        <dbReference type="PROSITE" id="PS50240"/>
    </source>
</evidence>
<evidence type="ECO:0000256" key="1">
    <source>
        <dbReference type="ARBA" id="ARBA00004239"/>
    </source>
</evidence>
<feature type="domain" description="Peptidase S1" evidence="8">
    <location>
        <begin position="37"/>
        <end position="268"/>
    </location>
</feature>
<dbReference type="InterPro" id="IPR033116">
    <property type="entry name" value="TRYPSIN_SER"/>
</dbReference>
<comment type="catalytic activity">
    <reaction evidence="6">
        <text>Preferential cleavage: Arg-|-Xaa, Lys-|-Xaa.</text>
        <dbReference type="EC" id="3.4.21.4"/>
    </reaction>
</comment>
<dbReference type="InterPro" id="IPR001314">
    <property type="entry name" value="Peptidase_S1A"/>
</dbReference>
<accession>A0ABS2YHI5</accession>
<dbReference type="Gene3D" id="2.40.10.10">
    <property type="entry name" value="Trypsin-like serine proteases"/>
    <property type="match status" value="2"/>
</dbReference>
<dbReference type="PROSITE" id="PS50240">
    <property type="entry name" value="TRYPSIN_DOM"/>
    <property type="match status" value="1"/>
</dbReference>
<organism evidence="9 10">
    <name type="scientific">Polyodon spathula</name>
    <name type="common">North American paddlefish</name>
    <name type="synonym">Squalus spathula</name>
    <dbReference type="NCBI Taxonomy" id="7913"/>
    <lineage>
        <taxon>Eukaryota</taxon>
        <taxon>Metazoa</taxon>
        <taxon>Chordata</taxon>
        <taxon>Craniata</taxon>
        <taxon>Vertebrata</taxon>
        <taxon>Euteleostomi</taxon>
        <taxon>Actinopterygii</taxon>
        <taxon>Chondrostei</taxon>
        <taxon>Acipenseriformes</taxon>
        <taxon>Polyodontidae</taxon>
        <taxon>Polyodon</taxon>
    </lineage>
</organism>
<dbReference type="InterPro" id="IPR009003">
    <property type="entry name" value="Peptidase_S1_PA"/>
</dbReference>
<keyword evidence="2" id="KW-0645">Protease</keyword>